<evidence type="ECO:0000313" key="3">
    <source>
        <dbReference type="Proteomes" id="UP000255505"/>
    </source>
</evidence>
<accession>A0A375ISW0</accession>
<dbReference type="InterPro" id="IPR039552">
    <property type="entry name" value="IS66_C"/>
</dbReference>
<name>A0A375ISW0_9BURK</name>
<evidence type="ECO:0000313" key="2">
    <source>
        <dbReference type="EMBL" id="SPK77756.1"/>
    </source>
</evidence>
<feature type="domain" description="Transposase IS66 C-terminal" evidence="1">
    <location>
        <begin position="23"/>
        <end position="60"/>
    </location>
</feature>
<protein>
    <recommendedName>
        <fullName evidence="1">Transposase IS66 C-terminal domain-containing protein</fullName>
    </recommendedName>
</protein>
<proteinExistence type="predicted"/>
<dbReference type="Proteomes" id="UP000255505">
    <property type="component" value="Plasmid III"/>
</dbReference>
<keyword evidence="2" id="KW-0614">Plasmid</keyword>
<dbReference type="Pfam" id="PF13817">
    <property type="entry name" value="DDE_Tnp_IS66_C"/>
    <property type="match status" value="1"/>
</dbReference>
<gene>
    <name evidence="2" type="ORF">CT19425_P70096</name>
</gene>
<organism evidence="2 3">
    <name type="scientific">Cupriavidus taiwanensis</name>
    <dbReference type="NCBI Taxonomy" id="164546"/>
    <lineage>
        <taxon>Bacteria</taxon>
        <taxon>Pseudomonadati</taxon>
        <taxon>Pseudomonadota</taxon>
        <taxon>Betaproteobacteria</taxon>
        <taxon>Burkholderiales</taxon>
        <taxon>Burkholderiaceae</taxon>
        <taxon>Cupriavidus</taxon>
    </lineage>
</organism>
<evidence type="ECO:0000259" key="1">
    <source>
        <dbReference type="Pfam" id="PF13817"/>
    </source>
</evidence>
<dbReference type="EMBL" id="LT991978">
    <property type="protein sequence ID" value="SPK77756.1"/>
    <property type="molecule type" value="Genomic_DNA"/>
</dbReference>
<geneLocation type="plasmid" evidence="2">
    <name>III</name>
</geneLocation>
<dbReference type="AlphaFoldDB" id="A0A375ISW0"/>
<sequence>MGRKNFLFAGADSGGERAAAVYTLIGTAKPNKLNPEAYLRHVLSRIADHPINRIAELLPWSVAADIDRAVNNQHLMGEPQ</sequence>
<reference evidence="2 3" key="1">
    <citation type="submission" date="2018-01" db="EMBL/GenBank/DDBJ databases">
        <authorList>
            <person name="Gaut B.S."/>
            <person name="Morton B.R."/>
            <person name="Clegg M.T."/>
            <person name="Duvall M.R."/>
        </authorList>
    </citation>
    <scope>NUCLEOTIDE SEQUENCE [LARGE SCALE GENOMIC DNA]</scope>
    <source>
        <strain evidence="2">Cupriavidus taiwanensis LMG 19425</strain>
        <plasmid evidence="3">Plasmid iii</plasmid>
    </source>
</reference>